<sequence>MTTAEQTLADRLGLTAGQLVRETGWDEDSDDRLRAAVEEWTGDALADEDTEGAADLVLLWWREQDGDLFDGLIAARGDLAPGGFIWLLTPRPGRDGHIDPADITESATSAGLTAHPPLPLSPSWTGTRLEVRGGTAA</sequence>
<reference evidence="1 2" key="1">
    <citation type="submission" date="2018-08" db="EMBL/GenBank/DDBJ databases">
        <title>The complete genome sequence of Streptomyces seoulensis, a pioneer strain for nickel superoxide dismutase discovery.</title>
        <authorList>
            <person name="Shin J."/>
            <person name="Lee J.-S."/>
            <person name="Lee E.-J."/>
            <person name="Youn H.-D."/>
        </authorList>
    </citation>
    <scope>NUCLEOTIDE SEQUENCE [LARGE SCALE GENOMIC DNA]</scope>
    <source>
        <strain evidence="1 2">KCTC 9819</strain>
    </source>
</reference>
<evidence type="ECO:0000313" key="2">
    <source>
        <dbReference type="Proteomes" id="UP000292547"/>
    </source>
</evidence>
<dbReference type="EMBL" id="CP032229">
    <property type="protein sequence ID" value="QBJ90438.1"/>
    <property type="molecule type" value="Genomic_DNA"/>
</dbReference>
<dbReference type="GeneID" id="300099075"/>
<dbReference type="Proteomes" id="UP000292547">
    <property type="component" value="Chromosome"/>
</dbReference>
<dbReference type="AlphaFoldDB" id="A0A4P6TXT7"/>
<protein>
    <submittedName>
        <fullName evidence="1">DUF3052 domain-containing protein</fullName>
    </submittedName>
</protein>
<dbReference type="InterPro" id="IPR021412">
    <property type="entry name" value="DUF3052"/>
</dbReference>
<evidence type="ECO:0000313" key="1">
    <source>
        <dbReference type="EMBL" id="QBJ90438.1"/>
    </source>
</evidence>
<dbReference type="RefSeq" id="WP_037774437.1">
    <property type="nucleotide sequence ID" value="NZ_CP032229.1"/>
</dbReference>
<gene>
    <name evidence="1" type="ORF">D0Z67_09035</name>
</gene>
<proteinExistence type="predicted"/>
<organism evidence="1 2">
    <name type="scientific">Streptomyces seoulensis</name>
    <dbReference type="NCBI Taxonomy" id="73044"/>
    <lineage>
        <taxon>Bacteria</taxon>
        <taxon>Bacillati</taxon>
        <taxon>Actinomycetota</taxon>
        <taxon>Actinomycetes</taxon>
        <taxon>Kitasatosporales</taxon>
        <taxon>Streptomycetaceae</taxon>
        <taxon>Streptomyces</taxon>
    </lineage>
</organism>
<name>A0A4P6TXT7_STRSO</name>
<keyword evidence="2" id="KW-1185">Reference proteome</keyword>
<dbReference type="OrthoDB" id="5185945at2"/>
<dbReference type="KEGG" id="sseo:D0Z67_09035"/>
<accession>A0A4P6TXT7</accession>
<dbReference type="STRING" id="73044.GCA_000725795_00786"/>
<dbReference type="Pfam" id="PF11253">
    <property type="entry name" value="DUF3052"/>
    <property type="match status" value="1"/>
</dbReference>